<dbReference type="OrthoDB" id="9794165at2"/>
<keyword evidence="2" id="KW-0813">Transport</keyword>
<evidence type="ECO:0000256" key="4">
    <source>
        <dbReference type="ARBA" id="ARBA00022519"/>
    </source>
</evidence>
<feature type="transmembrane region" description="Helical" evidence="9">
    <location>
        <begin position="53"/>
        <end position="76"/>
    </location>
</feature>
<evidence type="ECO:0000256" key="8">
    <source>
        <dbReference type="ARBA" id="ARBA00035655"/>
    </source>
</evidence>
<feature type="transmembrane region" description="Helical" evidence="9">
    <location>
        <begin position="12"/>
        <end position="32"/>
    </location>
</feature>
<evidence type="ECO:0000256" key="1">
    <source>
        <dbReference type="ARBA" id="ARBA00004429"/>
    </source>
</evidence>
<evidence type="ECO:0000256" key="3">
    <source>
        <dbReference type="ARBA" id="ARBA00022475"/>
    </source>
</evidence>
<comment type="similarity">
    <text evidence="8">Belongs to the TsuA/YedE (TC 9.B.102) family.</text>
</comment>
<evidence type="ECO:0000256" key="7">
    <source>
        <dbReference type="ARBA" id="ARBA00023136"/>
    </source>
</evidence>
<feature type="transmembrane region" description="Helical" evidence="9">
    <location>
        <begin position="208"/>
        <end position="230"/>
    </location>
</feature>
<dbReference type="PANTHER" id="PTHR30574">
    <property type="entry name" value="INNER MEMBRANE PROTEIN YEDE"/>
    <property type="match status" value="1"/>
</dbReference>
<dbReference type="PANTHER" id="PTHR30574:SF1">
    <property type="entry name" value="SULPHUR TRANSPORT DOMAIN-CONTAINING PROTEIN"/>
    <property type="match status" value="1"/>
</dbReference>
<evidence type="ECO:0000256" key="5">
    <source>
        <dbReference type="ARBA" id="ARBA00022692"/>
    </source>
</evidence>
<keyword evidence="6 9" id="KW-1133">Transmembrane helix</keyword>
<proteinExistence type="inferred from homology"/>
<keyword evidence="4" id="KW-0997">Cell inner membrane</keyword>
<keyword evidence="7 9" id="KW-0472">Membrane</keyword>
<keyword evidence="3" id="KW-1003">Cell membrane</keyword>
<dbReference type="KEGG" id="hhk:HH1059_16700"/>
<dbReference type="EMBL" id="AP017372">
    <property type="protein sequence ID" value="BAU58382.1"/>
    <property type="molecule type" value="Genomic_DNA"/>
</dbReference>
<name>A0A0X8XB76_HALHR</name>
<feature type="transmembrane region" description="Helical" evidence="9">
    <location>
        <begin position="88"/>
        <end position="111"/>
    </location>
</feature>
<feature type="transmembrane region" description="Helical" evidence="9">
    <location>
        <begin position="299"/>
        <end position="321"/>
    </location>
</feature>
<dbReference type="Pfam" id="PF04143">
    <property type="entry name" value="Sulf_transp"/>
    <property type="match status" value="1"/>
</dbReference>
<dbReference type="Proteomes" id="UP000218890">
    <property type="component" value="Chromosome"/>
</dbReference>
<gene>
    <name evidence="10" type="ORF">HH1059_16700</name>
</gene>
<dbReference type="RefSeq" id="WP_096409753.1">
    <property type="nucleotide sequence ID" value="NZ_AP017372.2"/>
</dbReference>
<sequence>MGLDTLTSAHWLLFGSTFVVAVILGAVVNKTNFCTMGAVSDIVNMQDWQRMRAWILAMAVAIIGVGLLEPLGLISADQTAPPYRGVDISWAGAIVGGLLFGIGMTLASGCGNKTVVRIGGGNIKSLFVAIVLGLVAYFTINPPGLDDPLRIVLFEPLAIPHTHGQDLGSLIAGEAAELARMFIAVILGAALLFFVFRASEFRANKNHILGGLVVGLSVVAVWALSSSISVEGERPQGIVFVGPIADTLEFFAGGLNFSLMNVGVAVVLGVIVGSLLWSLISGTFRVEWFASKQDFSNHFIGGILMGLGGPLSMGCTFGQGITALSTLAITAPLAIAGLIIGSALTMKVQYYKMLHEDEATVAKALITGMVDLRLLPQSMRRLDDI</sequence>
<accession>A0A0X8XB76</accession>
<dbReference type="GO" id="GO:0005886">
    <property type="term" value="C:plasma membrane"/>
    <property type="evidence" value="ECO:0007669"/>
    <property type="project" value="UniProtKB-SubCell"/>
</dbReference>
<reference evidence="10" key="1">
    <citation type="submission" date="2016-02" db="EMBL/GenBank/DDBJ databases">
        <title>Halorhodospira halochloris DSM-1059 complete genome, version 2.</title>
        <authorList>
            <person name="Tsukatani Y."/>
        </authorList>
    </citation>
    <scope>NUCLEOTIDE SEQUENCE</scope>
    <source>
        <strain evidence="10">DSM 1059</strain>
    </source>
</reference>
<comment type="subcellular location">
    <subcellularLocation>
        <location evidence="1">Cell inner membrane</location>
        <topology evidence="1">Multi-pass membrane protein</topology>
    </subcellularLocation>
</comment>
<feature type="transmembrane region" description="Helical" evidence="9">
    <location>
        <begin position="327"/>
        <end position="346"/>
    </location>
</feature>
<organism evidence="10 11">
    <name type="scientific">Halorhodospira halochloris</name>
    <name type="common">Ectothiorhodospira halochloris</name>
    <dbReference type="NCBI Taxonomy" id="1052"/>
    <lineage>
        <taxon>Bacteria</taxon>
        <taxon>Pseudomonadati</taxon>
        <taxon>Pseudomonadota</taxon>
        <taxon>Gammaproteobacteria</taxon>
        <taxon>Chromatiales</taxon>
        <taxon>Ectothiorhodospiraceae</taxon>
        <taxon>Halorhodospira</taxon>
    </lineage>
</organism>
<keyword evidence="11" id="KW-1185">Reference proteome</keyword>
<dbReference type="InterPro" id="IPR007272">
    <property type="entry name" value="Sulf_transp_TsuA/YedE"/>
</dbReference>
<dbReference type="AlphaFoldDB" id="A0A0X8XB76"/>
<evidence type="ECO:0000256" key="2">
    <source>
        <dbReference type="ARBA" id="ARBA00022448"/>
    </source>
</evidence>
<evidence type="ECO:0000256" key="6">
    <source>
        <dbReference type="ARBA" id="ARBA00022989"/>
    </source>
</evidence>
<keyword evidence="5 9" id="KW-0812">Transmembrane</keyword>
<evidence type="ECO:0000256" key="9">
    <source>
        <dbReference type="SAM" id="Phobius"/>
    </source>
</evidence>
<feature type="transmembrane region" description="Helical" evidence="9">
    <location>
        <begin position="178"/>
        <end position="196"/>
    </location>
</feature>
<feature type="transmembrane region" description="Helical" evidence="9">
    <location>
        <begin position="123"/>
        <end position="140"/>
    </location>
</feature>
<evidence type="ECO:0000313" key="11">
    <source>
        <dbReference type="Proteomes" id="UP000218890"/>
    </source>
</evidence>
<feature type="transmembrane region" description="Helical" evidence="9">
    <location>
        <begin position="250"/>
        <end position="279"/>
    </location>
</feature>
<protein>
    <submittedName>
        <fullName evidence="10">Lipocalin-related protein and Bos/Can/Equ allergen</fullName>
    </submittedName>
</protein>
<evidence type="ECO:0000313" key="10">
    <source>
        <dbReference type="EMBL" id="BAU58382.1"/>
    </source>
</evidence>